<comment type="caution">
    <text evidence="6">The sequence shown here is derived from an EMBL/GenBank/DDBJ whole genome shotgun (WGS) entry which is preliminary data.</text>
</comment>
<gene>
    <name evidence="6" type="ORF">N1028_03945</name>
</gene>
<dbReference type="Proteomes" id="UP001165587">
    <property type="component" value="Unassembled WGS sequence"/>
</dbReference>
<dbReference type="InterPro" id="IPR037171">
    <property type="entry name" value="NagB/RpiA_transferase-like"/>
</dbReference>
<accession>A0AA41XBB3</accession>
<evidence type="ECO:0000256" key="4">
    <source>
        <dbReference type="ARBA" id="ARBA00023163"/>
    </source>
</evidence>
<dbReference type="Gene3D" id="3.40.50.1360">
    <property type="match status" value="1"/>
</dbReference>
<sequence length="313" mass="32894">MSPPLSPGAAILAATVARRFYIDGSTKSEIADEMGLSRFKVARLLEQSVREGIVRFEIATPDSFNSELSEIVRKRFGLRRVVVIDVPDEERTPAGIRQAVGRGAAAVLSDLVSETDVLGIGWGRTLSAMSLELTEIARCLVVQMGGMVGSVAENSLELVRKISEVGGGQAYPLFVPLVVQDALTARSLAGQPGVAAAMKLFDSITVAAVAVGSWDPPDSQMMASLPVEEREALVGKGVAAEVLATLIKHDGTVLPDLQDRAMATGIDVLRGIPELVLIAGGESKAEAVHAVINAGLGTTLVTDNSLAELLRTM</sequence>
<comment type="similarity">
    <text evidence="1">Belongs to the SorC transcriptional regulatory family.</text>
</comment>
<evidence type="ECO:0000256" key="1">
    <source>
        <dbReference type="ARBA" id="ARBA00010466"/>
    </source>
</evidence>
<name>A0AA41XBB3_9MICO</name>
<evidence type="ECO:0000256" key="3">
    <source>
        <dbReference type="ARBA" id="ARBA00023125"/>
    </source>
</evidence>
<dbReference type="AlphaFoldDB" id="A0AA41XBB3"/>
<dbReference type="Pfam" id="PF04198">
    <property type="entry name" value="Sugar-bind"/>
    <property type="match status" value="1"/>
</dbReference>
<dbReference type="InterPro" id="IPR007324">
    <property type="entry name" value="Sugar-bd_dom_put"/>
</dbReference>
<evidence type="ECO:0000313" key="7">
    <source>
        <dbReference type="Proteomes" id="UP001165587"/>
    </source>
</evidence>
<dbReference type="RefSeq" id="WP_259525517.1">
    <property type="nucleotide sequence ID" value="NZ_JANLCK010000002.1"/>
</dbReference>
<keyword evidence="4" id="KW-0804">Transcription</keyword>
<organism evidence="6 7">
    <name type="scientific">Herbiconiux oxytropis</name>
    <dbReference type="NCBI Taxonomy" id="2970915"/>
    <lineage>
        <taxon>Bacteria</taxon>
        <taxon>Bacillati</taxon>
        <taxon>Actinomycetota</taxon>
        <taxon>Actinomycetes</taxon>
        <taxon>Micrococcales</taxon>
        <taxon>Microbacteriaceae</taxon>
        <taxon>Herbiconiux</taxon>
    </lineage>
</organism>
<proteinExistence type="inferred from homology"/>
<dbReference type="InterPro" id="IPR051054">
    <property type="entry name" value="SorC_transcr_regulators"/>
</dbReference>
<dbReference type="Gene3D" id="1.10.10.10">
    <property type="entry name" value="Winged helix-like DNA-binding domain superfamily/Winged helix DNA-binding domain"/>
    <property type="match status" value="1"/>
</dbReference>
<reference evidence="6" key="1">
    <citation type="submission" date="2022-08" db="EMBL/GenBank/DDBJ databases">
        <authorList>
            <person name="Deng Y."/>
            <person name="Han X.-F."/>
            <person name="Zhang Y.-Q."/>
        </authorList>
    </citation>
    <scope>NUCLEOTIDE SEQUENCE</scope>
    <source>
        <strain evidence="6">CPCC 203407</strain>
    </source>
</reference>
<dbReference type="InterPro" id="IPR036388">
    <property type="entry name" value="WH-like_DNA-bd_sf"/>
</dbReference>
<dbReference type="GO" id="GO:0030246">
    <property type="term" value="F:carbohydrate binding"/>
    <property type="evidence" value="ECO:0007669"/>
    <property type="project" value="InterPro"/>
</dbReference>
<dbReference type="PANTHER" id="PTHR34294">
    <property type="entry name" value="TRANSCRIPTIONAL REGULATOR-RELATED"/>
    <property type="match status" value="1"/>
</dbReference>
<evidence type="ECO:0000259" key="5">
    <source>
        <dbReference type="Pfam" id="PF04198"/>
    </source>
</evidence>
<dbReference type="EMBL" id="JANLCK010000002">
    <property type="protein sequence ID" value="MCS5725041.1"/>
    <property type="molecule type" value="Genomic_DNA"/>
</dbReference>
<protein>
    <submittedName>
        <fullName evidence="6">Transcriptional regulator</fullName>
    </submittedName>
</protein>
<evidence type="ECO:0000256" key="2">
    <source>
        <dbReference type="ARBA" id="ARBA00023015"/>
    </source>
</evidence>
<keyword evidence="7" id="KW-1185">Reference proteome</keyword>
<evidence type="ECO:0000313" key="6">
    <source>
        <dbReference type="EMBL" id="MCS5725041.1"/>
    </source>
</evidence>
<dbReference type="GO" id="GO:0003677">
    <property type="term" value="F:DNA binding"/>
    <property type="evidence" value="ECO:0007669"/>
    <property type="project" value="UniProtKB-KW"/>
</dbReference>
<feature type="domain" description="Sugar-binding" evidence="5">
    <location>
        <begin position="65"/>
        <end position="310"/>
    </location>
</feature>
<keyword evidence="3" id="KW-0238">DNA-binding</keyword>
<dbReference type="SUPFAM" id="SSF100950">
    <property type="entry name" value="NagB/RpiA/CoA transferase-like"/>
    <property type="match status" value="1"/>
</dbReference>
<dbReference type="PANTHER" id="PTHR34294:SF1">
    <property type="entry name" value="TRANSCRIPTIONAL REGULATOR LSRR"/>
    <property type="match status" value="1"/>
</dbReference>
<keyword evidence="2" id="KW-0805">Transcription regulation</keyword>